<evidence type="ECO:0000313" key="2">
    <source>
        <dbReference type="Proteomes" id="UP000253961"/>
    </source>
</evidence>
<name>A0A369PUQ9_9SPHI</name>
<organism evidence="1 2">
    <name type="scientific">Pedobacter chinensis</name>
    <dbReference type="NCBI Taxonomy" id="2282421"/>
    <lineage>
        <taxon>Bacteria</taxon>
        <taxon>Pseudomonadati</taxon>
        <taxon>Bacteroidota</taxon>
        <taxon>Sphingobacteriia</taxon>
        <taxon>Sphingobacteriales</taxon>
        <taxon>Sphingobacteriaceae</taxon>
        <taxon>Pedobacter</taxon>
    </lineage>
</organism>
<keyword evidence="2" id="KW-1185">Reference proteome</keyword>
<dbReference type="EMBL" id="QPKV01000004">
    <property type="protein sequence ID" value="RDC56313.1"/>
    <property type="molecule type" value="Genomic_DNA"/>
</dbReference>
<dbReference type="InterPro" id="IPR049253">
    <property type="entry name" value="DUF6886"/>
</dbReference>
<proteinExistence type="predicted"/>
<gene>
    <name evidence="1" type="ORF">DU508_11960</name>
</gene>
<reference evidence="1 2" key="1">
    <citation type="submission" date="2018-07" db="EMBL/GenBank/DDBJ databases">
        <title>Pedobacter sp. nov., isolated from soil.</title>
        <authorList>
            <person name="Zhou L.Y."/>
            <person name="Du Z.J."/>
        </authorList>
    </citation>
    <scope>NUCLEOTIDE SEQUENCE [LARGE SCALE GENOMIC DNA]</scope>
    <source>
        <strain evidence="1 2">JDX94</strain>
    </source>
</reference>
<comment type="caution">
    <text evidence="1">The sequence shown here is derived from an EMBL/GenBank/DDBJ whole genome shotgun (WGS) entry which is preliminary data.</text>
</comment>
<accession>A0A369PUQ9</accession>
<protein>
    <submittedName>
        <fullName evidence="1">Uncharacterized protein</fullName>
    </submittedName>
</protein>
<dbReference type="AlphaFoldDB" id="A0A369PUQ9"/>
<dbReference type="RefSeq" id="WP_115403042.1">
    <property type="nucleotide sequence ID" value="NZ_QPKV01000004.1"/>
</dbReference>
<sequence length="185" mass="21500">MIENLTNSFRLYHVSENPSIKRFEPRPSPSHYESITSEVVFAITDKLLHNYLVPRDCPRVTFYSKHDTSQHDKEVFLSKNSSSYVVAVENKWREVIQQTTLYCYEFPTDNFALLDKGAGYYISYKTVTPISIRPVYDILNELLKRGVELRFLPTLLPLAQEISKSTLQFSLIGCVMRHQQQTKVT</sequence>
<dbReference type="Pfam" id="PF21820">
    <property type="entry name" value="DUF6886"/>
    <property type="match status" value="1"/>
</dbReference>
<evidence type="ECO:0000313" key="1">
    <source>
        <dbReference type="EMBL" id="RDC56313.1"/>
    </source>
</evidence>
<dbReference type="OrthoDB" id="156685at2"/>
<dbReference type="Proteomes" id="UP000253961">
    <property type="component" value="Unassembled WGS sequence"/>
</dbReference>